<accession>A0A949TG54</accession>
<proteinExistence type="predicted"/>
<reference evidence="1" key="1">
    <citation type="submission" date="2020-12" db="EMBL/GenBank/DDBJ databases">
        <title>Clostridium thailandense sp. nov., a novel acetogenic bacterium isolated from peat land soil in Thailand.</title>
        <authorList>
            <person name="Chaikitkaew S."/>
            <person name="Birkeland N.K."/>
        </authorList>
    </citation>
    <scope>NUCLEOTIDE SEQUENCE</scope>
    <source>
        <strain evidence="1">PL3</strain>
    </source>
</reference>
<organism evidence="1 2">
    <name type="scientific">Clostridium thailandense</name>
    <dbReference type="NCBI Taxonomy" id="2794346"/>
    <lineage>
        <taxon>Bacteria</taxon>
        <taxon>Bacillati</taxon>
        <taxon>Bacillota</taxon>
        <taxon>Clostridia</taxon>
        <taxon>Eubacteriales</taxon>
        <taxon>Clostridiaceae</taxon>
        <taxon>Clostridium</taxon>
    </lineage>
</organism>
<dbReference type="EMBL" id="JAEEGC010000019">
    <property type="protein sequence ID" value="MBV7272184.1"/>
    <property type="molecule type" value="Genomic_DNA"/>
</dbReference>
<comment type="caution">
    <text evidence="1">The sequence shown here is derived from an EMBL/GenBank/DDBJ whole genome shotgun (WGS) entry which is preliminary data.</text>
</comment>
<gene>
    <name evidence="1" type="ORF">I6U48_04535</name>
</gene>
<dbReference type="RefSeq" id="WP_218319217.1">
    <property type="nucleotide sequence ID" value="NZ_JAEEGC010000019.1"/>
</dbReference>
<dbReference type="Proteomes" id="UP000694308">
    <property type="component" value="Unassembled WGS sequence"/>
</dbReference>
<evidence type="ECO:0008006" key="3">
    <source>
        <dbReference type="Google" id="ProtNLM"/>
    </source>
</evidence>
<dbReference type="AlphaFoldDB" id="A0A949TG54"/>
<name>A0A949TG54_9CLOT</name>
<evidence type="ECO:0000313" key="1">
    <source>
        <dbReference type="EMBL" id="MBV7272184.1"/>
    </source>
</evidence>
<keyword evidence="2" id="KW-1185">Reference proteome</keyword>
<evidence type="ECO:0000313" key="2">
    <source>
        <dbReference type="Proteomes" id="UP000694308"/>
    </source>
</evidence>
<sequence length="341" mass="40076">MILLQKKNLIEEKEKISNSILSWVRSHERFLNVISLPYNSSDIFLKAIQYCVESRKNVIYITNEDSSNINILETIKKYTNFRDYTYVRNEKTNLQSKLKVSSFNNALLINEKFDLVIYDDIRSFPIHSKHEIFDLITKVSKADSKFITYSIENILKGGREISLPVKDSKNPIIEPRTILTRININRDIPFVVYEYLKWSIDCERRVVICVPDEEKIENVYFYINNYCRSLSKNIVCIPKGKVTKKVIINFEKIKRAVLITNDFEQVFSGVNDSDVMVYFANDSEFNYKKLIYFCGSVGRCEKDWKGEVIFLSNEESEDMEKAKNITRNFNKEAWEMGLLKI</sequence>
<protein>
    <recommendedName>
        <fullName evidence="3">Competence protein ComF</fullName>
    </recommendedName>
</protein>